<dbReference type="OrthoDB" id="1684102at2759"/>
<dbReference type="EMBL" id="ML769388">
    <property type="protein sequence ID" value="KAE9409106.1"/>
    <property type="molecule type" value="Genomic_DNA"/>
</dbReference>
<evidence type="ECO:0000313" key="2">
    <source>
        <dbReference type="Proteomes" id="UP000799118"/>
    </source>
</evidence>
<dbReference type="SUPFAM" id="SSF53448">
    <property type="entry name" value="Nucleotide-diphospho-sugar transferases"/>
    <property type="match status" value="1"/>
</dbReference>
<reference evidence="1" key="1">
    <citation type="journal article" date="2019" name="Environ. Microbiol.">
        <title>Fungal ecological strategies reflected in gene transcription - a case study of two litter decomposers.</title>
        <authorList>
            <person name="Barbi F."/>
            <person name="Kohler A."/>
            <person name="Barry K."/>
            <person name="Baskaran P."/>
            <person name="Daum C."/>
            <person name="Fauchery L."/>
            <person name="Ihrmark K."/>
            <person name="Kuo A."/>
            <person name="LaButti K."/>
            <person name="Lipzen A."/>
            <person name="Morin E."/>
            <person name="Grigoriev I.V."/>
            <person name="Henrissat B."/>
            <person name="Lindahl B."/>
            <person name="Martin F."/>
        </authorList>
    </citation>
    <scope>NUCLEOTIDE SEQUENCE</scope>
    <source>
        <strain evidence="1">JB14</strain>
    </source>
</reference>
<proteinExistence type="predicted"/>
<keyword evidence="2" id="KW-1185">Reference proteome</keyword>
<feature type="non-terminal residue" evidence="1">
    <location>
        <position position="268"/>
    </location>
</feature>
<sequence length="268" mass="29647">DTTAVILNWARFPNVVRIVSLLCHLEDTLAIIHDFPECSGQRLKITNSPSNLYFQARFLACAEASTPFCFIQDDDYLVLPEIIRALRLRFSEHSASAIYLLPPHEALSSYVKRIHVDPSIHTSFAWLGHGAIMRRSQAQGFLALMRYLNASNDEMNMADNYYALLANVYPEVWFDQGIELGGGNAFTQGAEGNERNNKHIVQAAKYLDMIFECANPSCTGEDVPFVSLENHIPPLVHSAPCVGSTCLLETTISLLPSAKTDVGSAADI</sequence>
<gene>
    <name evidence="1" type="ORF">BT96DRAFT_799222</name>
</gene>
<dbReference type="InterPro" id="IPR029044">
    <property type="entry name" value="Nucleotide-diphossugar_trans"/>
</dbReference>
<feature type="non-terminal residue" evidence="1">
    <location>
        <position position="1"/>
    </location>
</feature>
<organism evidence="1 2">
    <name type="scientific">Gymnopus androsaceus JB14</name>
    <dbReference type="NCBI Taxonomy" id="1447944"/>
    <lineage>
        <taxon>Eukaryota</taxon>
        <taxon>Fungi</taxon>
        <taxon>Dikarya</taxon>
        <taxon>Basidiomycota</taxon>
        <taxon>Agaricomycotina</taxon>
        <taxon>Agaricomycetes</taxon>
        <taxon>Agaricomycetidae</taxon>
        <taxon>Agaricales</taxon>
        <taxon>Marasmiineae</taxon>
        <taxon>Omphalotaceae</taxon>
        <taxon>Gymnopus</taxon>
    </lineage>
</organism>
<protein>
    <recommendedName>
        <fullName evidence="3">Glycosyl transferase 64 domain-containing protein</fullName>
    </recommendedName>
</protein>
<dbReference type="AlphaFoldDB" id="A0A6A4IEU1"/>
<accession>A0A6A4IEU1</accession>
<evidence type="ECO:0008006" key="3">
    <source>
        <dbReference type="Google" id="ProtNLM"/>
    </source>
</evidence>
<dbReference type="Proteomes" id="UP000799118">
    <property type="component" value="Unassembled WGS sequence"/>
</dbReference>
<name>A0A6A4IEU1_9AGAR</name>
<evidence type="ECO:0000313" key="1">
    <source>
        <dbReference type="EMBL" id="KAE9409106.1"/>
    </source>
</evidence>